<keyword evidence="13" id="KW-1185">Reference proteome</keyword>
<dbReference type="GO" id="GO:0030150">
    <property type="term" value="P:protein import into mitochondrial matrix"/>
    <property type="evidence" value="ECO:0007669"/>
    <property type="project" value="TreeGrafter"/>
</dbReference>
<dbReference type="PANTHER" id="PTHR10485">
    <property type="entry name" value="MITOCHONDRIAL IMPORT INNER MEMBRANE TRANSLOCASE SUBUNIT TIM-17"/>
    <property type="match status" value="1"/>
</dbReference>
<evidence type="ECO:0000256" key="2">
    <source>
        <dbReference type="ARBA" id="ARBA00008444"/>
    </source>
</evidence>
<dbReference type="OrthoDB" id="2261329at2759"/>
<evidence type="ECO:0000256" key="8">
    <source>
        <dbReference type="ARBA" id="ARBA00023010"/>
    </source>
</evidence>
<dbReference type="GO" id="GO:0008320">
    <property type="term" value="F:protein transmembrane transporter activity"/>
    <property type="evidence" value="ECO:0007669"/>
    <property type="project" value="TreeGrafter"/>
</dbReference>
<sequence>MSQGHDRDPCPYVIINDCGGAFAMGSIGGALWHSFKGYRNSPRGERFSGAITAIKARAPVLGGNFAVWGGLFSTFDCTIAAIRQKEDPWNSIASGAAAGAVLSARAGPRAAAMSAVVGGVLLALMEGIGIAIGRASAGAFKPVAPIIPDLPAVAPTAPLSPYADGVAHSSSNSKASSDADKQDAWLNNASAGQGEGATPLASSPPAQPQPPAKPKGRFGFI</sequence>
<evidence type="ECO:0000256" key="5">
    <source>
        <dbReference type="ARBA" id="ARBA00022792"/>
    </source>
</evidence>
<proteinExistence type="inferred from homology"/>
<keyword evidence="3" id="KW-0813">Transport</keyword>
<evidence type="ECO:0000313" key="12">
    <source>
        <dbReference type="EMBL" id="TPX31996.1"/>
    </source>
</evidence>
<organism evidence="12 13">
    <name type="scientific">Synchytrium microbalum</name>
    <dbReference type="NCBI Taxonomy" id="1806994"/>
    <lineage>
        <taxon>Eukaryota</taxon>
        <taxon>Fungi</taxon>
        <taxon>Fungi incertae sedis</taxon>
        <taxon>Chytridiomycota</taxon>
        <taxon>Chytridiomycota incertae sedis</taxon>
        <taxon>Chytridiomycetes</taxon>
        <taxon>Synchytriales</taxon>
        <taxon>Synchytriaceae</taxon>
        <taxon>Synchytrium</taxon>
    </lineage>
</organism>
<gene>
    <name evidence="12" type="ORF">SmJEL517_g04805</name>
</gene>
<dbReference type="STRING" id="1806994.A0A507C214"/>
<evidence type="ECO:0000256" key="1">
    <source>
        <dbReference type="ARBA" id="ARBA00004448"/>
    </source>
</evidence>
<evidence type="ECO:0000256" key="11">
    <source>
        <dbReference type="SAM" id="MobiDB-lite"/>
    </source>
</evidence>
<reference evidence="12 13" key="1">
    <citation type="journal article" date="2019" name="Sci. Rep.">
        <title>Comparative genomics of chytrid fungi reveal insights into the obligate biotrophic and pathogenic lifestyle of Synchytrium endobioticum.</title>
        <authorList>
            <person name="van de Vossenberg B.T.L.H."/>
            <person name="Warris S."/>
            <person name="Nguyen H.D.T."/>
            <person name="van Gent-Pelzer M.P.E."/>
            <person name="Joly D.L."/>
            <person name="van de Geest H.C."/>
            <person name="Bonants P.J.M."/>
            <person name="Smith D.S."/>
            <person name="Levesque C.A."/>
            <person name="van der Lee T.A.J."/>
        </authorList>
    </citation>
    <scope>NUCLEOTIDE SEQUENCE [LARGE SCALE GENOMIC DNA]</scope>
    <source>
        <strain evidence="12 13">JEL517</strain>
    </source>
</reference>
<keyword evidence="10" id="KW-0472">Membrane</keyword>
<dbReference type="Proteomes" id="UP000319731">
    <property type="component" value="Unassembled WGS sequence"/>
</dbReference>
<feature type="region of interest" description="Disordered" evidence="11">
    <location>
        <begin position="164"/>
        <end position="221"/>
    </location>
</feature>
<evidence type="ECO:0000256" key="3">
    <source>
        <dbReference type="ARBA" id="ARBA00022448"/>
    </source>
</evidence>
<dbReference type="EMBL" id="QEAO01000036">
    <property type="protein sequence ID" value="TPX31996.1"/>
    <property type="molecule type" value="Genomic_DNA"/>
</dbReference>
<evidence type="ECO:0000313" key="13">
    <source>
        <dbReference type="Proteomes" id="UP000319731"/>
    </source>
</evidence>
<keyword evidence="4" id="KW-0812">Transmembrane</keyword>
<dbReference type="GO" id="GO:0005744">
    <property type="term" value="C:TIM23 mitochondrial import inner membrane translocase complex"/>
    <property type="evidence" value="ECO:0007669"/>
    <property type="project" value="TreeGrafter"/>
</dbReference>
<dbReference type="GeneID" id="42006030"/>
<dbReference type="PANTHER" id="PTHR10485:SF0">
    <property type="entry name" value="AT05822P-RELATED"/>
    <property type="match status" value="1"/>
</dbReference>
<keyword evidence="8" id="KW-0811">Translocation</keyword>
<evidence type="ECO:0000256" key="7">
    <source>
        <dbReference type="ARBA" id="ARBA00022989"/>
    </source>
</evidence>
<keyword evidence="7" id="KW-1133">Transmembrane helix</keyword>
<dbReference type="AlphaFoldDB" id="A0A507C214"/>
<comment type="caution">
    <text evidence="12">The sequence shown here is derived from an EMBL/GenBank/DDBJ whole genome shotgun (WGS) entry which is preliminary data.</text>
</comment>
<evidence type="ECO:0000256" key="4">
    <source>
        <dbReference type="ARBA" id="ARBA00022692"/>
    </source>
</evidence>
<comment type="similarity">
    <text evidence="2">Belongs to the Tim17/Tim22/Tim23 family.</text>
</comment>
<keyword evidence="9" id="KW-0496">Mitochondrion</keyword>
<keyword evidence="5" id="KW-0999">Mitochondrion inner membrane</keyword>
<evidence type="ECO:0008006" key="14">
    <source>
        <dbReference type="Google" id="ProtNLM"/>
    </source>
</evidence>
<evidence type="ECO:0000256" key="9">
    <source>
        <dbReference type="ARBA" id="ARBA00023128"/>
    </source>
</evidence>
<keyword evidence="6" id="KW-0653">Protein transport</keyword>
<name>A0A507C214_9FUNG</name>
<dbReference type="RefSeq" id="XP_031023292.1">
    <property type="nucleotide sequence ID" value="XM_031170733.1"/>
</dbReference>
<protein>
    <recommendedName>
        <fullName evidence="14">Mitochondrial import inner membrane translocase subunit TIM17</fullName>
    </recommendedName>
</protein>
<comment type="subcellular location">
    <subcellularLocation>
        <location evidence="1">Mitochondrion inner membrane</location>
        <topology evidence="1">Multi-pass membrane protein</topology>
    </subcellularLocation>
</comment>
<dbReference type="Pfam" id="PF02466">
    <property type="entry name" value="Tim17"/>
    <property type="match status" value="1"/>
</dbReference>
<evidence type="ECO:0000256" key="10">
    <source>
        <dbReference type="ARBA" id="ARBA00023136"/>
    </source>
</evidence>
<accession>A0A507C214</accession>
<evidence type="ECO:0000256" key="6">
    <source>
        <dbReference type="ARBA" id="ARBA00022927"/>
    </source>
</evidence>